<dbReference type="InterPro" id="IPR005471">
    <property type="entry name" value="Tscrpt_reg_IclR_N"/>
</dbReference>
<dbReference type="PROSITE" id="PS51077">
    <property type="entry name" value="HTH_ICLR"/>
    <property type="match status" value="1"/>
</dbReference>
<evidence type="ECO:0000313" key="7">
    <source>
        <dbReference type="Proteomes" id="UP001434337"/>
    </source>
</evidence>
<gene>
    <name evidence="6" type="ORF">PCC79_12900</name>
</gene>
<dbReference type="EMBL" id="CP115965">
    <property type="protein sequence ID" value="WZW97785.1"/>
    <property type="molecule type" value="Genomic_DNA"/>
</dbReference>
<reference evidence="6 7" key="1">
    <citation type="journal article" date="2023" name="Environ Microbiome">
        <title>A coral-associated actinobacterium mitigates coral bleaching under heat stress.</title>
        <authorList>
            <person name="Li J."/>
            <person name="Zou Y."/>
            <person name="Li Q."/>
            <person name="Zhang J."/>
            <person name="Bourne D.G."/>
            <person name="Lyu Y."/>
            <person name="Liu C."/>
            <person name="Zhang S."/>
        </authorList>
    </citation>
    <scope>NUCLEOTIDE SEQUENCE [LARGE SCALE GENOMIC DNA]</scope>
    <source>
        <strain evidence="6 7">SCSIO 13291</strain>
    </source>
</reference>
<dbReference type="InterPro" id="IPR036388">
    <property type="entry name" value="WH-like_DNA-bd_sf"/>
</dbReference>
<dbReference type="Gene3D" id="1.10.10.10">
    <property type="entry name" value="Winged helix-like DNA-binding domain superfamily/Winged helix DNA-binding domain"/>
    <property type="match status" value="1"/>
</dbReference>
<dbReference type="SUPFAM" id="SSF55781">
    <property type="entry name" value="GAF domain-like"/>
    <property type="match status" value="1"/>
</dbReference>
<dbReference type="Proteomes" id="UP001434337">
    <property type="component" value="Chromosome"/>
</dbReference>
<dbReference type="SMART" id="SM00346">
    <property type="entry name" value="HTH_ICLR"/>
    <property type="match status" value="1"/>
</dbReference>
<dbReference type="InterPro" id="IPR014757">
    <property type="entry name" value="Tscrpt_reg_IclR_C"/>
</dbReference>
<feature type="domain" description="IclR-ED" evidence="5">
    <location>
        <begin position="78"/>
        <end position="263"/>
    </location>
</feature>
<sequence>MAPARSGRDDVPAGAAPAVVRATAVLDALAASPRGFLALSELAREVGVAKSSTLQICTALEAGGLIRRDEAGYWLGRRTVELGGAYLSRLDQVTEFYDACARSSLMAGETLRLSVLAGIDTLCLARYEGHPPVRYTSGIGDRTPASATAQGKALLAKLDDAEVRRLYHGIPDLPQLTARSRATLPELLADLADARARGFAVDEEESAPHVVGLAVAVPTRGLHAPVLALSVTLLDAEASAERRDAMVTELGHLSRRLGNPMQPSTVTGS</sequence>
<keyword evidence="2" id="KW-0238">DNA-binding</keyword>
<dbReference type="PROSITE" id="PS51078">
    <property type="entry name" value="ICLR_ED"/>
    <property type="match status" value="1"/>
</dbReference>
<evidence type="ECO:0000256" key="3">
    <source>
        <dbReference type="ARBA" id="ARBA00023163"/>
    </source>
</evidence>
<dbReference type="PANTHER" id="PTHR30136">
    <property type="entry name" value="HELIX-TURN-HELIX TRANSCRIPTIONAL REGULATOR, ICLR FAMILY"/>
    <property type="match status" value="1"/>
</dbReference>
<accession>A0ABZ3C5G0</accession>
<name>A0ABZ3C5G0_9ACTN</name>
<evidence type="ECO:0000259" key="4">
    <source>
        <dbReference type="PROSITE" id="PS51077"/>
    </source>
</evidence>
<evidence type="ECO:0000259" key="5">
    <source>
        <dbReference type="PROSITE" id="PS51078"/>
    </source>
</evidence>
<dbReference type="Pfam" id="PF09339">
    <property type="entry name" value="HTH_IclR"/>
    <property type="match status" value="1"/>
</dbReference>
<dbReference type="InterPro" id="IPR036390">
    <property type="entry name" value="WH_DNA-bd_sf"/>
</dbReference>
<keyword evidence="7" id="KW-1185">Reference proteome</keyword>
<evidence type="ECO:0000313" key="6">
    <source>
        <dbReference type="EMBL" id="WZW97785.1"/>
    </source>
</evidence>
<dbReference type="RefSeq" id="WP_342372063.1">
    <property type="nucleotide sequence ID" value="NZ_CP115965.1"/>
</dbReference>
<evidence type="ECO:0000256" key="2">
    <source>
        <dbReference type="ARBA" id="ARBA00023125"/>
    </source>
</evidence>
<organism evidence="6 7">
    <name type="scientific">Propioniciclava soli</name>
    <dbReference type="NCBI Taxonomy" id="2775081"/>
    <lineage>
        <taxon>Bacteria</taxon>
        <taxon>Bacillati</taxon>
        <taxon>Actinomycetota</taxon>
        <taxon>Actinomycetes</taxon>
        <taxon>Propionibacteriales</taxon>
        <taxon>Propionibacteriaceae</taxon>
        <taxon>Propioniciclava</taxon>
    </lineage>
</organism>
<feature type="domain" description="HTH iclR-type" evidence="4">
    <location>
        <begin position="16"/>
        <end position="77"/>
    </location>
</feature>
<dbReference type="InterPro" id="IPR029016">
    <property type="entry name" value="GAF-like_dom_sf"/>
</dbReference>
<keyword evidence="1" id="KW-0805">Transcription regulation</keyword>
<protein>
    <submittedName>
        <fullName evidence="6">IclR family transcriptional regulator</fullName>
    </submittedName>
</protein>
<dbReference type="InterPro" id="IPR050707">
    <property type="entry name" value="HTH_MetabolicPath_Reg"/>
</dbReference>
<dbReference type="PANTHER" id="PTHR30136:SF24">
    <property type="entry name" value="HTH-TYPE TRANSCRIPTIONAL REPRESSOR ALLR"/>
    <property type="match status" value="1"/>
</dbReference>
<proteinExistence type="predicted"/>
<evidence type="ECO:0000256" key="1">
    <source>
        <dbReference type="ARBA" id="ARBA00023015"/>
    </source>
</evidence>
<keyword evidence="3" id="KW-0804">Transcription</keyword>
<dbReference type="Pfam" id="PF01614">
    <property type="entry name" value="IclR_C"/>
    <property type="match status" value="1"/>
</dbReference>
<dbReference type="SUPFAM" id="SSF46785">
    <property type="entry name" value="Winged helix' DNA-binding domain"/>
    <property type="match status" value="1"/>
</dbReference>
<dbReference type="Gene3D" id="3.30.450.40">
    <property type="match status" value="1"/>
</dbReference>